<dbReference type="Proteomes" id="UP000268070">
    <property type="component" value="Chromosome"/>
</dbReference>
<sequence>MKLDGERIRKRDTDVARPRKWDGYEKGKFVPADKPGPRNAIDQAEAVFPGTAKWFRSPLWDVLKKRKFDQLQIDNALFSLDPRIIALLFEPKPREGESRRRLLPFDAGSARLLQALATFDSLVAIVLMAHLAEIIASPQLRELAVNTYAGMQEKLRGIPGLKEVAADFFHLVDSYCKHWTFLSPSQRMEVTFFSGNEPSEGTQPVKFRLPGL</sequence>
<dbReference type="AlphaFoldDB" id="A0A3G2HZ23"/>
<reference evidence="1 2" key="1">
    <citation type="submission" date="2018-09" db="EMBL/GenBank/DDBJ databases">
        <title>Complete genome sequence of the hydrocarbonoclastic bacterium Alcaligenes aquatilis QD168, isolated from a crude-oil polluted marine sediment of Central Chile.</title>
        <authorList>
            <person name="Duran R.E."/>
            <person name="Barra B."/>
            <person name="Salva-Serra F."/>
            <person name="Mendez V."/>
            <person name="Moore E.R.B."/>
            <person name="Seeger M."/>
        </authorList>
    </citation>
    <scope>NUCLEOTIDE SEQUENCE [LARGE SCALE GENOMIC DNA]</scope>
    <source>
        <strain evidence="1 2">QD168</strain>
    </source>
</reference>
<gene>
    <name evidence="1" type="ORF">D3M96_17930</name>
</gene>
<evidence type="ECO:0000313" key="1">
    <source>
        <dbReference type="EMBL" id="AYN22259.1"/>
    </source>
</evidence>
<evidence type="ECO:0000313" key="2">
    <source>
        <dbReference type="Proteomes" id="UP000268070"/>
    </source>
</evidence>
<dbReference type="KEGG" id="aaqu:D3M96_17930"/>
<dbReference type="EMBL" id="CP032153">
    <property type="protein sequence ID" value="AYN22259.1"/>
    <property type="molecule type" value="Genomic_DNA"/>
</dbReference>
<proteinExistence type="predicted"/>
<name>A0A3G2HZ23_9BURK</name>
<accession>A0A3G2HZ23</accession>
<organism evidence="1 2">
    <name type="scientific">Alcaligenes aquatilis</name>
    <dbReference type="NCBI Taxonomy" id="323284"/>
    <lineage>
        <taxon>Bacteria</taxon>
        <taxon>Pseudomonadati</taxon>
        <taxon>Pseudomonadota</taxon>
        <taxon>Betaproteobacteria</taxon>
        <taxon>Burkholderiales</taxon>
        <taxon>Alcaligenaceae</taxon>
        <taxon>Alcaligenes</taxon>
    </lineage>
</organism>
<dbReference type="OrthoDB" id="8882859at2"/>
<protein>
    <submittedName>
        <fullName evidence="1">Uncharacterized protein</fullName>
    </submittedName>
</protein>